<dbReference type="Pfam" id="PF01740">
    <property type="entry name" value="STAS"/>
    <property type="match status" value="1"/>
</dbReference>
<dbReference type="GO" id="GO:0043856">
    <property type="term" value="F:anti-sigma factor antagonist activity"/>
    <property type="evidence" value="ECO:0007669"/>
    <property type="project" value="TreeGrafter"/>
</dbReference>
<name>A0A5B9W9S8_9BACT</name>
<keyword evidence="3" id="KW-1185">Reference proteome</keyword>
<gene>
    <name evidence="2" type="ORF">OJF2_59790</name>
</gene>
<dbReference type="InterPro" id="IPR036513">
    <property type="entry name" value="STAS_dom_sf"/>
</dbReference>
<dbReference type="CDD" id="cd07043">
    <property type="entry name" value="STAS_anti-anti-sigma_factors"/>
    <property type="match status" value="1"/>
</dbReference>
<dbReference type="KEGG" id="agv:OJF2_59790"/>
<sequence length="122" mass="13638">MSMPTPNHLRLEDVDGVAVIDFVDSSLMFESGLVQSIGDELIAILTEQARHKLLIDFKNVQYVSSTMLAQLARLAKEVQKAKGQLKITGLGPVLKDTFRISHFESLFMIYDDRASALKAFRP</sequence>
<feature type="domain" description="STAS" evidence="1">
    <location>
        <begin position="34"/>
        <end position="120"/>
    </location>
</feature>
<dbReference type="PROSITE" id="PS50801">
    <property type="entry name" value="STAS"/>
    <property type="match status" value="1"/>
</dbReference>
<evidence type="ECO:0000313" key="2">
    <source>
        <dbReference type="EMBL" id="QEH37388.1"/>
    </source>
</evidence>
<dbReference type="InterPro" id="IPR002645">
    <property type="entry name" value="STAS_dom"/>
</dbReference>
<accession>A0A5B9W9S8</accession>
<organism evidence="2 3">
    <name type="scientific">Aquisphaera giovannonii</name>
    <dbReference type="NCBI Taxonomy" id="406548"/>
    <lineage>
        <taxon>Bacteria</taxon>
        <taxon>Pseudomonadati</taxon>
        <taxon>Planctomycetota</taxon>
        <taxon>Planctomycetia</taxon>
        <taxon>Isosphaerales</taxon>
        <taxon>Isosphaeraceae</taxon>
        <taxon>Aquisphaera</taxon>
    </lineage>
</organism>
<dbReference type="SUPFAM" id="SSF52091">
    <property type="entry name" value="SpoIIaa-like"/>
    <property type="match status" value="1"/>
</dbReference>
<dbReference type="PANTHER" id="PTHR33495">
    <property type="entry name" value="ANTI-SIGMA FACTOR ANTAGONIST TM_1081-RELATED-RELATED"/>
    <property type="match status" value="1"/>
</dbReference>
<dbReference type="EMBL" id="CP042997">
    <property type="protein sequence ID" value="QEH37388.1"/>
    <property type="molecule type" value="Genomic_DNA"/>
</dbReference>
<proteinExistence type="predicted"/>
<evidence type="ECO:0000313" key="3">
    <source>
        <dbReference type="Proteomes" id="UP000324233"/>
    </source>
</evidence>
<reference evidence="2 3" key="1">
    <citation type="submission" date="2019-08" db="EMBL/GenBank/DDBJ databases">
        <title>Deep-cultivation of Planctomycetes and their phenomic and genomic characterization uncovers novel biology.</title>
        <authorList>
            <person name="Wiegand S."/>
            <person name="Jogler M."/>
            <person name="Boedeker C."/>
            <person name="Pinto D."/>
            <person name="Vollmers J."/>
            <person name="Rivas-Marin E."/>
            <person name="Kohn T."/>
            <person name="Peeters S.H."/>
            <person name="Heuer A."/>
            <person name="Rast P."/>
            <person name="Oberbeckmann S."/>
            <person name="Bunk B."/>
            <person name="Jeske O."/>
            <person name="Meyerdierks A."/>
            <person name="Storesund J.E."/>
            <person name="Kallscheuer N."/>
            <person name="Luecker S."/>
            <person name="Lage O.M."/>
            <person name="Pohl T."/>
            <person name="Merkel B.J."/>
            <person name="Hornburger P."/>
            <person name="Mueller R.-W."/>
            <person name="Bruemmer F."/>
            <person name="Labrenz M."/>
            <person name="Spormann A.M."/>
            <person name="Op den Camp H."/>
            <person name="Overmann J."/>
            <person name="Amann R."/>
            <person name="Jetten M.S.M."/>
            <person name="Mascher T."/>
            <person name="Medema M.H."/>
            <person name="Devos D.P."/>
            <person name="Kaster A.-K."/>
            <person name="Ovreas L."/>
            <person name="Rohde M."/>
            <person name="Galperin M.Y."/>
            <person name="Jogler C."/>
        </authorList>
    </citation>
    <scope>NUCLEOTIDE SEQUENCE [LARGE SCALE GENOMIC DNA]</scope>
    <source>
        <strain evidence="2 3">OJF2</strain>
    </source>
</reference>
<dbReference type="Gene3D" id="3.30.750.24">
    <property type="entry name" value="STAS domain"/>
    <property type="match status" value="1"/>
</dbReference>
<dbReference type="AlphaFoldDB" id="A0A5B9W9S8"/>
<dbReference type="Proteomes" id="UP000324233">
    <property type="component" value="Chromosome"/>
</dbReference>
<evidence type="ECO:0000259" key="1">
    <source>
        <dbReference type="PROSITE" id="PS50801"/>
    </source>
</evidence>
<protein>
    <submittedName>
        <fullName evidence="2">STAS domain protein</fullName>
    </submittedName>
</protein>